<dbReference type="InterPro" id="IPR038917">
    <property type="entry name" value="Malonyl_CoA_deC"/>
</dbReference>
<comment type="caution">
    <text evidence="3">The sequence shown here is derived from an EMBL/GenBank/DDBJ whole genome shotgun (WGS) entry which is preliminary data.</text>
</comment>
<dbReference type="InterPro" id="IPR007956">
    <property type="entry name" value="Malonyl_CoA_deC_C"/>
</dbReference>
<dbReference type="GO" id="GO:2001294">
    <property type="term" value="P:malonyl-CoA catabolic process"/>
    <property type="evidence" value="ECO:0007669"/>
    <property type="project" value="TreeGrafter"/>
</dbReference>
<keyword evidence="4" id="KW-1185">Reference proteome</keyword>
<dbReference type="GO" id="GO:0006633">
    <property type="term" value="P:fatty acid biosynthetic process"/>
    <property type="evidence" value="ECO:0007669"/>
    <property type="project" value="InterPro"/>
</dbReference>
<dbReference type="PANTHER" id="PTHR28641:SF1">
    <property type="entry name" value="MALONYL-COA DECARBOXYLASE, MITOCHONDRIAL"/>
    <property type="match status" value="1"/>
</dbReference>
<dbReference type="Gene3D" id="3.40.630.150">
    <property type="entry name" value="Malonyl-CoA decarboxylase, catalytic domain"/>
    <property type="match status" value="1"/>
</dbReference>
<dbReference type="Pfam" id="PF05292">
    <property type="entry name" value="MCD"/>
    <property type="match status" value="1"/>
</dbReference>
<reference evidence="3" key="2">
    <citation type="submission" date="2023-04" db="EMBL/GenBank/DDBJ databases">
        <authorList>
            <person name="Bruccoleri R.E."/>
            <person name="Oakeley E.J."/>
            <person name="Faust A.-M."/>
            <person name="Dessus-Babus S."/>
            <person name="Altorfer M."/>
            <person name="Burckhardt D."/>
            <person name="Oertli M."/>
            <person name="Naumann U."/>
            <person name="Petersen F."/>
            <person name="Wong J."/>
        </authorList>
    </citation>
    <scope>NUCLEOTIDE SEQUENCE</scope>
    <source>
        <strain evidence="3">GSM-AAB239-AS_SAM_17_03QT</strain>
        <tissue evidence="3">Leaf</tissue>
    </source>
</reference>
<protein>
    <submittedName>
        <fullName evidence="3">Malonyl-CoA decarboxylase, mitochondrial</fullName>
    </submittedName>
</protein>
<dbReference type="Pfam" id="PF17408">
    <property type="entry name" value="MCD_N"/>
    <property type="match status" value="1"/>
</dbReference>
<evidence type="ECO:0000313" key="4">
    <source>
        <dbReference type="Proteomes" id="UP001140949"/>
    </source>
</evidence>
<dbReference type="EMBL" id="JANAVB010017596">
    <property type="protein sequence ID" value="KAJ6830495.1"/>
    <property type="molecule type" value="Genomic_DNA"/>
</dbReference>
<dbReference type="InterPro" id="IPR038351">
    <property type="entry name" value="MCD_N_sf"/>
</dbReference>
<dbReference type="PANTHER" id="PTHR28641">
    <property type="match status" value="1"/>
</dbReference>
<dbReference type="Proteomes" id="UP001140949">
    <property type="component" value="Unassembled WGS sequence"/>
</dbReference>
<sequence length="529" mass="59323">MMAKGGGINRNALSVLMRSRMRASAIAKETSMNPVDSVENAMADVMRWMRASIAVPTDRTESVDSNLRNFSQNYVGLSQAHRRELLLALAKVHDVNRERVRELMQQYLSLDVPQGSGGEGEEAGSGGVEHEGAMAAVYRTERSLRDALKPKYAVLFERLNEHPGGLKVLEMLRADLLSLLVKDNMPSLRALESYLKEKLVSWLSPAALELHQITWDDSASLLEKIVAYEAVHPIRSLLDLKRRLSVGRRCFGYLHPAIPGEPLIFIEVALLKDVARSIQEVLWDDPPTPEHAATCALFYSISSTQPGLSGINLGKFLIKRVIELVRREMPHITVFATLSPIPGYMQWLLSKLASQIKLSKMDPKTMEGLPESVSSSTFKENILLVEEEKRILDATKEDTGDKIAMEVLHDLLTSTRHQWTKSETMLSALQPPLMRLCARYLLKEKKRGKALDAVANFHLQNGAMVERINWMGDNSDKGIHQSGGIMVNYVYRLDKIEENAQSYFSTGHIHASSSLYKYLEITESLSSDR</sequence>
<feature type="domain" description="Malonyl-CoA decarboxylase C-terminal" evidence="1">
    <location>
        <begin position="207"/>
        <end position="491"/>
    </location>
</feature>
<name>A0AAX6GQA7_IRIPA</name>
<dbReference type="AlphaFoldDB" id="A0AAX6GQA7"/>
<dbReference type="GO" id="GO:0006085">
    <property type="term" value="P:acetyl-CoA biosynthetic process"/>
    <property type="evidence" value="ECO:0007669"/>
    <property type="project" value="TreeGrafter"/>
</dbReference>
<dbReference type="FunFam" id="3.40.630.150:FF:000002">
    <property type="entry name" value="malonyl-CoA decarboxylase, mitochondrial"/>
    <property type="match status" value="1"/>
</dbReference>
<dbReference type="InterPro" id="IPR035372">
    <property type="entry name" value="MCD_N"/>
</dbReference>
<dbReference type="InterPro" id="IPR042303">
    <property type="entry name" value="Malonyl_CoA_deC_C_sf"/>
</dbReference>
<evidence type="ECO:0000259" key="1">
    <source>
        <dbReference type="Pfam" id="PF05292"/>
    </source>
</evidence>
<dbReference type="GO" id="GO:0005759">
    <property type="term" value="C:mitochondrial matrix"/>
    <property type="evidence" value="ECO:0007669"/>
    <property type="project" value="TreeGrafter"/>
</dbReference>
<accession>A0AAX6GQA7</accession>
<dbReference type="GO" id="GO:0050080">
    <property type="term" value="F:malonyl-CoA decarboxylase activity"/>
    <property type="evidence" value="ECO:0007669"/>
    <property type="project" value="InterPro"/>
</dbReference>
<evidence type="ECO:0000313" key="3">
    <source>
        <dbReference type="EMBL" id="KAJ6830495.1"/>
    </source>
</evidence>
<dbReference type="Gene3D" id="1.20.140.90">
    <property type="entry name" value="Malonyl-CoA decarboxylase, oligemerization domain"/>
    <property type="match status" value="1"/>
</dbReference>
<reference evidence="3" key="1">
    <citation type="journal article" date="2023" name="GigaByte">
        <title>Genome assembly of the bearded iris, Iris pallida Lam.</title>
        <authorList>
            <person name="Bruccoleri R.E."/>
            <person name="Oakeley E.J."/>
            <person name="Faust A.M.E."/>
            <person name="Altorfer M."/>
            <person name="Dessus-Babus S."/>
            <person name="Burckhardt D."/>
            <person name="Oertli M."/>
            <person name="Naumann U."/>
            <person name="Petersen F."/>
            <person name="Wong J."/>
        </authorList>
    </citation>
    <scope>NUCLEOTIDE SEQUENCE</scope>
    <source>
        <strain evidence="3">GSM-AAB239-AS_SAM_17_03QT</strain>
    </source>
</reference>
<gene>
    <name evidence="3" type="ORF">M6B38_354685</name>
</gene>
<dbReference type="GO" id="GO:0005782">
    <property type="term" value="C:peroxisomal matrix"/>
    <property type="evidence" value="ECO:0007669"/>
    <property type="project" value="TreeGrafter"/>
</dbReference>
<feature type="domain" description="Malonyl-CoA decarboxylase N-terminal" evidence="2">
    <location>
        <begin position="139"/>
        <end position="202"/>
    </location>
</feature>
<dbReference type="FunFam" id="1.20.140.90:FF:000002">
    <property type="entry name" value="Malonyl-CoA decarboxylase family protein"/>
    <property type="match status" value="1"/>
</dbReference>
<organism evidence="3 4">
    <name type="scientific">Iris pallida</name>
    <name type="common">Sweet iris</name>
    <dbReference type="NCBI Taxonomy" id="29817"/>
    <lineage>
        <taxon>Eukaryota</taxon>
        <taxon>Viridiplantae</taxon>
        <taxon>Streptophyta</taxon>
        <taxon>Embryophyta</taxon>
        <taxon>Tracheophyta</taxon>
        <taxon>Spermatophyta</taxon>
        <taxon>Magnoliopsida</taxon>
        <taxon>Liliopsida</taxon>
        <taxon>Asparagales</taxon>
        <taxon>Iridaceae</taxon>
        <taxon>Iridoideae</taxon>
        <taxon>Irideae</taxon>
        <taxon>Iris</taxon>
    </lineage>
</organism>
<evidence type="ECO:0000259" key="2">
    <source>
        <dbReference type="Pfam" id="PF17408"/>
    </source>
</evidence>
<proteinExistence type="predicted"/>